<reference evidence="2" key="1">
    <citation type="submission" date="2022-03" db="EMBL/GenBank/DDBJ databases">
        <authorList>
            <person name="Lindestad O."/>
        </authorList>
    </citation>
    <scope>NUCLEOTIDE SEQUENCE</scope>
</reference>
<feature type="region of interest" description="Disordered" evidence="1">
    <location>
        <begin position="1"/>
        <end position="142"/>
    </location>
</feature>
<organism evidence="2 3">
    <name type="scientific">Pararge aegeria aegeria</name>
    <dbReference type="NCBI Taxonomy" id="348720"/>
    <lineage>
        <taxon>Eukaryota</taxon>
        <taxon>Metazoa</taxon>
        <taxon>Ecdysozoa</taxon>
        <taxon>Arthropoda</taxon>
        <taxon>Hexapoda</taxon>
        <taxon>Insecta</taxon>
        <taxon>Pterygota</taxon>
        <taxon>Neoptera</taxon>
        <taxon>Endopterygota</taxon>
        <taxon>Lepidoptera</taxon>
        <taxon>Glossata</taxon>
        <taxon>Ditrysia</taxon>
        <taxon>Papilionoidea</taxon>
        <taxon>Nymphalidae</taxon>
        <taxon>Satyrinae</taxon>
        <taxon>Satyrini</taxon>
        <taxon>Parargina</taxon>
        <taxon>Pararge</taxon>
    </lineage>
</organism>
<feature type="compositionally biased region" description="Acidic residues" evidence="1">
    <location>
        <begin position="1"/>
        <end position="13"/>
    </location>
</feature>
<dbReference type="Proteomes" id="UP000838756">
    <property type="component" value="Unassembled WGS sequence"/>
</dbReference>
<evidence type="ECO:0000313" key="2">
    <source>
        <dbReference type="EMBL" id="CAH2218506.1"/>
    </source>
</evidence>
<feature type="compositionally biased region" description="Basic and acidic residues" evidence="1">
    <location>
        <begin position="33"/>
        <end position="58"/>
    </location>
</feature>
<feature type="compositionally biased region" description="Polar residues" evidence="1">
    <location>
        <begin position="60"/>
        <end position="77"/>
    </location>
</feature>
<proteinExistence type="predicted"/>
<keyword evidence="3" id="KW-1185">Reference proteome</keyword>
<protein>
    <submittedName>
        <fullName evidence="2">Jg827 protein</fullName>
    </submittedName>
</protein>
<feature type="non-terminal residue" evidence="2">
    <location>
        <position position="142"/>
    </location>
</feature>
<sequence length="142" mass="16097">KSLFDGLEESDPSIEDKLTLKPSRKRLVLRPKPRTEDNESIEHADNDRSLEEPRREANDSQEQGQPVASTQQDSPGSKQEFISIRAEKERGAENNADNNNSEGAFDRHSSWLGPKQGWSEKDMPAEIEPTPRLYPNLGDYVH</sequence>
<dbReference type="AlphaFoldDB" id="A0A8S4QU53"/>
<dbReference type="EMBL" id="CAKXAJ010019751">
    <property type="protein sequence ID" value="CAH2218506.1"/>
    <property type="molecule type" value="Genomic_DNA"/>
</dbReference>
<comment type="caution">
    <text evidence="2">The sequence shown here is derived from an EMBL/GenBank/DDBJ whole genome shotgun (WGS) entry which is preliminary data.</text>
</comment>
<feature type="compositionally biased region" description="Basic residues" evidence="1">
    <location>
        <begin position="22"/>
        <end position="32"/>
    </location>
</feature>
<gene>
    <name evidence="2" type="primary">jg827</name>
    <name evidence="2" type="ORF">PAEG_LOCUS6339</name>
</gene>
<name>A0A8S4QU53_9NEOP</name>
<evidence type="ECO:0000313" key="3">
    <source>
        <dbReference type="Proteomes" id="UP000838756"/>
    </source>
</evidence>
<accession>A0A8S4QU53</accession>
<dbReference type="OrthoDB" id="3797628at2759"/>
<evidence type="ECO:0000256" key="1">
    <source>
        <dbReference type="SAM" id="MobiDB-lite"/>
    </source>
</evidence>